<evidence type="ECO:0000313" key="4">
    <source>
        <dbReference type="Proteomes" id="UP001592528"/>
    </source>
</evidence>
<dbReference type="EMBL" id="JBHEZZ010000028">
    <property type="protein sequence ID" value="MFC1406265.1"/>
    <property type="molecule type" value="Genomic_DNA"/>
</dbReference>
<dbReference type="PANTHER" id="PTHR35152">
    <property type="entry name" value="DOMAIN SIGNALLING PROTEIN, PUTATIVE (AFU_ORTHOLOGUE AFUA_5G11310)-RELATED"/>
    <property type="match status" value="1"/>
</dbReference>
<dbReference type="RefSeq" id="WP_030256541.1">
    <property type="nucleotide sequence ID" value="NZ_JBHEZZ010000028.1"/>
</dbReference>
<keyword evidence="4" id="KW-1185">Reference proteome</keyword>
<feature type="transmembrane region" description="Helical" evidence="1">
    <location>
        <begin position="138"/>
        <end position="159"/>
    </location>
</feature>
<proteinExistence type="predicted"/>
<comment type="caution">
    <text evidence="3">The sequence shown here is derived from an EMBL/GenBank/DDBJ whole genome shotgun (WGS) entry which is preliminary data.</text>
</comment>
<feature type="transmembrane region" description="Helical" evidence="1">
    <location>
        <begin position="211"/>
        <end position="233"/>
    </location>
</feature>
<dbReference type="PROSITE" id="PS50924">
    <property type="entry name" value="MHYT"/>
    <property type="match status" value="1"/>
</dbReference>
<feature type="domain" description="MHYT" evidence="2">
    <location>
        <begin position="6"/>
        <end position="195"/>
    </location>
</feature>
<evidence type="ECO:0000259" key="2">
    <source>
        <dbReference type="PROSITE" id="PS50924"/>
    </source>
</evidence>
<dbReference type="PANTHER" id="PTHR35152:SF1">
    <property type="entry name" value="DOMAIN SIGNALLING PROTEIN, PUTATIVE (AFU_ORTHOLOGUE AFUA_5G11310)-RELATED"/>
    <property type="match status" value="1"/>
</dbReference>
<evidence type="ECO:0000256" key="1">
    <source>
        <dbReference type="PROSITE-ProRule" id="PRU00244"/>
    </source>
</evidence>
<sequence length="262" mass="27441">MDGFTYGWLNPALAYLVACLGAVIGLRCTARALTLPRRRRIGWLLLASGCIGGGIWAMHFIAMMGFTVTNMSITYDLRLTLLSLLVAIVVVGFGVCCVGYWPDSSLALYLGGTLTGLGVAAMHYMGMAAMELGGSVEYNLWIVAASVAIAVFAATAALWMTLNISRAWASFASALVAGVAVCAMHYTAMLAVSVRFGTGATPAGGVPVDQFVFPVAVGIVAFITLSVIVVALAPEVRLQQELAAPAAPQARIKVDLFDGSLR</sequence>
<feature type="transmembrane region" description="Helical" evidence="1">
    <location>
        <begin position="42"/>
        <end position="67"/>
    </location>
</feature>
<accession>A0ABV6UXS1</accession>
<dbReference type="InterPro" id="IPR005330">
    <property type="entry name" value="MHYT_dom"/>
</dbReference>
<protein>
    <submittedName>
        <fullName evidence="3">MHYT domain-containing protein</fullName>
    </submittedName>
</protein>
<feature type="transmembrane region" description="Helical" evidence="1">
    <location>
        <begin position="79"/>
        <end position="101"/>
    </location>
</feature>
<evidence type="ECO:0000313" key="3">
    <source>
        <dbReference type="EMBL" id="MFC1406265.1"/>
    </source>
</evidence>
<organism evidence="3 4">
    <name type="scientific">Streptacidiphilus cavernicola</name>
    <dbReference type="NCBI Taxonomy" id="3342716"/>
    <lineage>
        <taxon>Bacteria</taxon>
        <taxon>Bacillati</taxon>
        <taxon>Actinomycetota</taxon>
        <taxon>Actinomycetes</taxon>
        <taxon>Kitasatosporales</taxon>
        <taxon>Streptomycetaceae</taxon>
        <taxon>Streptacidiphilus</taxon>
    </lineage>
</organism>
<keyword evidence="1" id="KW-1133">Transmembrane helix</keyword>
<keyword evidence="1" id="KW-0472">Membrane</keyword>
<dbReference type="Proteomes" id="UP001592528">
    <property type="component" value="Unassembled WGS sequence"/>
</dbReference>
<feature type="transmembrane region" description="Helical" evidence="1">
    <location>
        <begin position="108"/>
        <end position="126"/>
    </location>
</feature>
<feature type="transmembrane region" description="Helical" evidence="1">
    <location>
        <begin position="12"/>
        <end position="30"/>
    </location>
</feature>
<keyword evidence="1" id="KW-0812">Transmembrane</keyword>
<gene>
    <name evidence="3" type="ORF">ACEZDJ_33720</name>
</gene>
<feature type="transmembrane region" description="Helical" evidence="1">
    <location>
        <begin position="171"/>
        <end position="191"/>
    </location>
</feature>
<dbReference type="Pfam" id="PF03707">
    <property type="entry name" value="MHYT"/>
    <property type="match status" value="3"/>
</dbReference>
<reference evidence="3 4" key="1">
    <citation type="submission" date="2024-09" db="EMBL/GenBank/DDBJ databases">
        <authorList>
            <person name="Lee S.D."/>
        </authorList>
    </citation>
    <scope>NUCLEOTIDE SEQUENCE [LARGE SCALE GENOMIC DNA]</scope>
    <source>
        <strain evidence="3 4">N1-5</strain>
    </source>
</reference>
<name>A0ABV6UXS1_9ACTN</name>